<evidence type="ECO:0000256" key="6">
    <source>
        <dbReference type="ARBA" id="ARBA00022786"/>
    </source>
</evidence>
<dbReference type="SUPFAM" id="SSF57850">
    <property type="entry name" value="RING/U-box"/>
    <property type="match status" value="2"/>
</dbReference>
<dbReference type="Pfam" id="PF26200">
    <property type="entry name" value="Rcat_RNF216"/>
    <property type="match status" value="1"/>
</dbReference>
<keyword evidence="5" id="KW-0863">Zinc-finger</keyword>
<dbReference type="CDD" id="cd20339">
    <property type="entry name" value="BRcat_RBR_RNF216"/>
    <property type="match status" value="1"/>
</dbReference>
<dbReference type="InterPro" id="IPR047546">
    <property type="entry name" value="Rcat_RBR_RNF216"/>
</dbReference>
<name>A0AAW1DJL1_9HEMI</name>
<accession>A0AAW1DJL1</accession>
<protein>
    <recommendedName>
        <fullName evidence="8">RING-type domain-containing protein</fullName>
    </recommendedName>
</protein>
<dbReference type="PANTHER" id="PTHR22770">
    <property type="entry name" value="UBIQUITIN CONJUGATING ENZYME 7 INTERACTING PROTEIN-RELATED"/>
    <property type="match status" value="1"/>
</dbReference>
<comment type="pathway">
    <text evidence="1">Protein modification; protein ubiquitination.</text>
</comment>
<dbReference type="Gene3D" id="1.20.120.1750">
    <property type="match status" value="1"/>
</dbReference>
<evidence type="ECO:0000256" key="7">
    <source>
        <dbReference type="ARBA" id="ARBA00022833"/>
    </source>
</evidence>
<dbReference type="PROSITE" id="PS51873">
    <property type="entry name" value="TRIAD"/>
    <property type="match status" value="1"/>
</dbReference>
<comment type="caution">
    <text evidence="9">The sequence shown here is derived from an EMBL/GenBank/DDBJ whole genome shotgun (WGS) entry which is preliminary data.</text>
</comment>
<dbReference type="AlphaFoldDB" id="A0AAW1DJL1"/>
<evidence type="ECO:0000256" key="3">
    <source>
        <dbReference type="ARBA" id="ARBA00022723"/>
    </source>
</evidence>
<evidence type="ECO:0000256" key="2">
    <source>
        <dbReference type="ARBA" id="ARBA00022679"/>
    </source>
</evidence>
<feature type="domain" description="RING-type" evidence="8">
    <location>
        <begin position="238"/>
        <end position="445"/>
    </location>
</feature>
<dbReference type="GO" id="GO:0008270">
    <property type="term" value="F:zinc ion binding"/>
    <property type="evidence" value="ECO:0007669"/>
    <property type="project" value="UniProtKB-KW"/>
</dbReference>
<evidence type="ECO:0000256" key="4">
    <source>
        <dbReference type="ARBA" id="ARBA00022737"/>
    </source>
</evidence>
<dbReference type="InterPro" id="IPR044066">
    <property type="entry name" value="TRIAD_supradom"/>
</dbReference>
<organism evidence="9 10">
    <name type="scientific">Rhynocoris fuscipes</name>
    <dbReference type="NCBI Taxonomy" id="488301"/>
    <lineage>
        <taxon>Eukaryota</taxon>
        <taxon>Metazoa</taxon>
        <taxon>Ecdysozoa</taxon>
        <taxon>Arthropoda</taxon>
        <taxon>Hexapoda</taxon>
        <taxon>Insecta</taxon>
        <taxon>Pterygota</taxon>
        <taxon>Neoptera</taxon>
        <taxon>Paraneoptera</taxon>
        <taxon>Hemiptera</taxon>
        <taxon>Heteroptera</taxon>
        <taxon>Panheteroptera</taxon>
        <taxon>Cimicomorpha</taxon>
        <taxon>Reduviidae</taxon>
        <taxon>Harpactorinae</taxon>
        <taxon>Harpactorini</taxon>
        <taxon>Rhynocoris</taxon>
    </lineage>
</organism>
<dbReference type="PANTHER" id="PTHR22770:SF47">
    <property type="entry name" value="E3 UBIQUITIN-PROTEIN LIGASE RNF216"/>
    <property type="match status" value="1"/>
</dbReference>
<dbReference type="CDD" id="cd20353">
    <property type="entry name" value="Rcat_RBR_RNF216"/>
    <property type="match status" value="1"/>
</dbReference>
<evidence type="ECO:0000259" key="8">
    <source>
        <dbReference type="PROSITE" id="PS51873"/>
    </source>
</evidence>
<dbReference type="Pfam" id="PF01485">
    <property type="entry name" value="IBR"/>
    <property type="match status" value="1"/>
</dbReference>
<dbReference type="Proteomes" id="UP001461498">
    <property type="component" value="Unassembled WGS sequence"/>
</dbReference>
<dbReference type="EMBL" id="JAPXFL010000002">
    <property type="protein sequence ID" value="KAK9510711.1"/>
    <property type="molecule type" value="Genomic_DNA"/>
</dbReference>
<dbReference type="EMBL" id="JAPXFL010000002">
    <property type="protein sequence ID" value="KAK9510712.1"/>
    <property type="molecule type" value="Genomic_DNA"/>
</dbReference>
<reference evidence="9 10" key="1">
    <citation type="submission" date="2022-12" db="EMBL/GenBank/DDBJ databases">
        <title>Chromosome-level genome assembly of true bugs.</title>
        <authorList>
            <person name="Ma L."/>
            <person name="Li H."/>
        </authorList>
    </citation>
    <scope>NUCLEOTIDE SEQUENCE [LARGE SCALE GENOMIC DNA]</scope>
    <source>
        <strain evidence="9">Lab_2022b</strain>
    </source>
</reference>
<keyword evidence="7" id="KW-0862">Zinc</keyword>
<keyword evidence="10" id="KW-1185">Reference proteome</keyword>
<dbReference type="GO" id="GO:0016740">
    <property type="term" value="F:transferase activity"/>
    <property type="evidence" value="ECO:0007669"/>
    <property type="project" value="UniProtKB-KW"/>
</dbReference>
<dbReference type="InterPro" id="IPR051628">
    <property type="entry name" value="LUBAC_E3_Ligases"/>
</dbReference>
<keyword evidence="3" id="KW-0479">Metal-binding</keyword>
<gene>
    <name evidence="9" type="ORF">O3M35_005446</name>
</gene>
<keyword evidence="2" id="KW-0808">Transferase</keyword>
<evidence type="ECO:0000313" key="10">
    <source>
        <dbReference type="Proteomes" id="UP001461498"/>
    </source>
</evidence>
<dbReference type="PROSITE" id="PS00028">
    <property type="entry name" value="ZINC_FINGER_C2H2_1"/>
    <property type="match status" value="1"/>
</dbReference>
<keyword evidence="6" id="KW-0833">Ubl conjugation pathway</keyword>
<evidence type="ECO:0000313" key="9">
    <source>
        <dbReference type="EMBL" id="KAK9510712.1"/>
    </source>
</evidence>
<sequence>MDDEGVLIRDNVLDELENLIGVMTNNETEDVESFVHDIEINTKFQLLSGIFPDADFEYLKQKSIEFVGKDQEFENFVSNSLVNDDIPKNEPNVVEEISLIKSLEKVQYSCEAFVKRFKDPFEYFMNYSKGADYQQQLVEYLKDRYRDITTERIQEIAVSCNYNLLQSINCLEDIPPDPSHLNDTPRKDEEIIKDFTNSDDNFQHEVFFVEHKEEILDYMKLKQDEKDYALEKAKILNELLECECCYDSEVLAEDAVTCTEGHIFCIECFQRSVDVIMGDAKVEFPCFQECSGKFPMTAVKNVLSVKAYNKLVSRIQYREVKAADIPGMEFCPYCDYGVIPAAADEIFKCQKCLAEICRKCNKDYHHPRKCHESEEEYRATQERIKSEENLTYQVVRICKQCNTEFIKDSGCNKMTCGSCGAFMCYICREIISGYDHFKGGSCSLH</sequence>
<dbReference type="InterPro" id="IPR047545">
    <property type="entry name" value="BRcat_RBR_RNF216"/>
</dbReference>
<evidence type="ECO:0000256" key="1">
    <source>
        <dbReference type="ARBA" id="ARBA00004906"/>
    </source>
</evidence>
<dbReference type="InterPro" id="IPR002867">
    <property type="entry name" value="IBR_dom"/>
</dbReference>
<keyword evidence="4" id="KW-0677">Repeat</keyword>
<evidence type="ECO:0000256" key="5">
    <source>
        <dbReference type="ARBA" id="ARBA00022771"/>
    </source>
</evidence>
<dbReference type="InterPro" id="IPR013087">
    <property type="entry name" value="Znf_C2H2_type"/>
</dbReference>
<proteinExistence type="predicted"/>